<feature type="compositionally biased region" description="Basic and acidic residues" evidence="1">
    <location>
        <begin position="57"/>
        <end position="66"/>
    </location>
</feature>
<proteinExistence type="predicted"/>
<organism evidence="3">
    <name type="scientific">viral metagenome</name>
    <dbReference type="NCBI Taxonomy" id="1070528"/>
    <lineage>
        <taxon>unclassified sequences</taxon>
        <taxon>metagenomes</taxon>
        <taxon>organismal metagenomes</taxon>
    </lineage>
</organism>
<reference evidence="3" key="1">
    <citation type="journal article" date="2020" name="Nature">
        <title>Giant virus diversity and host interactions through global metagenomics.</title>
        <authorList>
            <person name="Schulz F."/>
            <person name="Roux S."/>
            <person name="Paez-Espino D."/>
            <person name="Jungbluth S."/>
            <person name="Walsh D.A."/>
            <person name="Denef V.J."/>
            <person name="McMahon K.D."/>
            <person name="Konstantinidis K.T."/>
            <person name="Eloe-Fadrosh E.A."/>
            <person name="Kyrpides N.C."/>
            <person name="Woyke T."/>
        </authorList>
    </citation>
    <scope>NUCLEOTIDE SEQUENCE</scope>
    <source>
        <strain evidence="3">GVMAG-M-3300023179-103</strain>
    </source>
</reference>
<sequence>MGDNYDKLYIIIILGLIGAFVYWFQTQKDKVLYCSRCKNKVKPRHSHSPLRKHEQKKVRFNDKDEFISDNQESIDSLDSADSHKNNDDISIDM</sequence>
<feature type="transmembrane region" description="Helical" evidence="2">
    <location>
        <begin position="7"/>
        <end position="24"/>
    </location>
</feature>
<keyword evidence="2" id="KW-1133">Transmembrane helix</keyword>
<feature type="compositionally biased region" description="Basic residues" evidence="1">
    <location>
        <begin position="42"/>
        <end position="56"/>
    </location>
</feature>
<keyword evidence="2" id="KW-0472">Membrane</keyword>
<evidence type="ECO:0000313" key="3">
    <source>
        <dbReference type="EMBL" id="QHT22155.1"/>
    </source>
</evidence>
<evidence type="ECO:0000256" key="2">
    <source>
        <dbReference type="SAM" id="Phobius"/>
    </source>
</evidence>
<protein>
    <submittedName>
        <fullName evidence="3">Uncharacterized protein</fullName>
    </submittedName>
</protein>
<feature type="region of interest" description="Disordered" evidence="1">
    <location>
        <begin position="42"/>
        <end position="93"/>
    </location>
</feature>
<evidence type="ECO:0000256" key="1">
    <source>
        <dbReference type="SAM" id="MobiDB-lite"/>
    </source>
</evidence>
<name>A0A6C0E436_9ZZZZ</name>
<accession>A0A6C0E436</accession>
<dbReference type="EMBL" id="MN739706">
    <property type="protein sequence ID" value="QHT22155.1"/>
    <property type="molecule type" value="Genomic_DNA"/>
</dbReference>
<keyword evidence="2" id="KW-0812">Transmembrane</keyword>
<dbReference type="AlphaFoldDB" id="A0A6C0E436"/>